<reference evidence="1 2" key="1">
    <citation type="submission" date="2017-11" db="EMBL/GenBank/DDBJ databases">
        <title>Genomic Encyclopedia of Archaeal and Bacterial Type Strains, Phase II (KMG-II): From Individual Species to Whole Genera.</title>
        <authorList>
            <person name="Goeker M."/>
        </authorList>
    </citation>
    <scope>NUCLEOTIDE SEQUENCE [LARGE SCALE GENOMIC DNA]</scope>
    <source>
        <strain evidence="1 2">DSM 11115</strain>
    </source>
</reference>
<accession>A0A2M9BQM2</accession>
<dbReference type="AlphaFoldDB" id="A0A2M9BQM2"/>
<dbReference type="RefSeq" id="WP_157807366.1">
    <property type="nucleotide sequence ID" value="NZ_PGFA01000001.1"/>
</dbReference>
<dbReference type="Proteomes" id="UP000228535">
    <property type="component" value="Unassembled WGS sequence"/>
</dbReference>
<protein>
    <submittedName>
        <fullName evidence="1">Uncharacterized protein</fullName>
    </submittedName>
</protein>
<evidence type="ECO:0000313" key="2">
    <source>
        <dbReference type="Proteomes" id="UP000228535"/>
    </source>
</evidence>
<comment type="caution">
    <text evidence="1">The sequence shown here is derived from an EMBL/GenBank/DDBJ whole genome shotgun (WGS) entry which is preliminary data.</text>
</comment>
<proteinExistence type="predicted"/>
<keyword evidence="2" id="KW-1185">Reference proteome</keyword>
<name>A0A2M9BQM2_9BACT</name>
<evidence type="ECO:0000313" key="1">
    <source>
        <dbReference type="EMBL" id="PJJ60217.1"/>
    </source>
</evidence>
<dbReference type="EMBL" id="PGFA01000001">
    <property type="protein sequence ID" value="PJJ60217.1"/>
    <property type="molecule type" value="Genomic_DNA"/>
</dbReference>
<gene>
    <name evidence="1" type="ORF">CLV45_1642</name>
</gene>
<sequence length="71" mass="8204">MSLTHESFCGLSLDEQLQIVLTQGVFCATRYEATYAITQYQVREFSADLYYSWHSILPEQIQTSELQPPAR</sequence>
<organism evidence="1 2">
    <name type="scientific">Hymenobacter chitinivorans DSM 11115</name>
    <dbReference type="NCBI Taxonomy" id="1121954"/>
    <lineage>
        <taxon>Bacteria</taxon>
        <taxon>Pseudomonadati</taxon>
        <taxon>Bacteroidota</taxon>
        <taxon>Cytophagia</taxon>
        <taxon>Cytophagales</taxon>
        <taxon>Hymenobacteraceae</taxon>
        <taxon>Hymenobacter</taxon>
    </lineage>
</organism>
<dbReference type="OrthoDB" id="886795at2"/>